<dbReference type="AlphaFoldDB" id="A0A179CY57"/>
<dbReference type="PANTHER" id="PTHR35849">
    <property type="entry name" value="BLR2341 PROTEIN"/>
    <property type="match status" value="1"/>
</dbReference>
<evidence type="ECO:0000259" key="1">
    <source>
        <dbReference type="PROSITE" id="PS50801"/>
    </source>
</evidence>
<dbReference type="InterPro" id="IPR036513">
    <property type="entry name" value="STAS_dom_sf"/>
</dbReference>
<sequence length="114" mass="12930">MQTKNPLQWGVQQNNESLMVQLSGELNRDTLLPLWKQRASFLSPKANQHLYWDLKGLTSIDSAGFALLAELLNHYHKSTPCSLINAPESLIKLAELFDLSEWFASFLHSPSGYK</sequence>
<protein>
    <recommendedName>
        <fullName evidence="1">STAS domain-containing protein</fullName>
    </recommendedName>
</protein>
<proteinExistence type="predicted"/>
<comment type="caution">
    <text evidence="2">The sequence shown here is derived from an EMBL/GenBank/DDBJ whole genome shotgun (WGS) entry which is preliminary data.</text>
</comment>
<dbReference type="InterPro" id="IPR052746">
    <property type="entry name" value="MlaB_ABC_Transporter"/>
</dbReference>
<dbReference type="PROSITE" id="PS50801">
    <property type="entry name" value="STAS"/>
    <property type="match status" value="1"/>
</dbReference>
<reference evidence="2 3" key="1">
    <citation type="submission" date="2014-01" db="EMBL/GenBank/DDBJ databases">
        <authorList>
            <person name="Zuccon D."/>
        </authorList>
    </citation>
    <scope>NUCLEOTIDE SEQUENCE [LARGE SCALE GENOMIC DNA]</scope>
    <source>
        <strain evidence="2 3">Y31</strain>
    </source>
</reference>
<dbReference type="InterPro" id="IPR002645">
    <property type="entry name" value="STAS_dom"/>
</dbReference>
<evidence type="ECO:0000313" key="2">
    <source>
        <dbReference type="EMBL" id="OAQ14448.1"/>
    </source>
</evidence>
<dbReference type="EMBL" id="JACI01000002">
    <property type="protein sequence ID" value="OAQ14448.1"/>
    <property type="molecule type" value="Genomic_DNA"/>
</dbReference>
<dbReference type="Pfam" id="PF13466">
    <property type="entry name" value="STAS_2"/>
    <property type="match status" value="1"/>
</dbReference>
<dbReference type="RefSeq" id="WP_064318793.1">
    <property type="nucleotide sequence ID" value="NZ_JACI01000002.1"/>
</dbReference>
<gene>
    <name evidence="2" type="ORF">F480_08805</name>
</gene>
<dbReference type="InterPro" id="IPR058548">
    <property type="entry name" value="MlaB-like_STAS"/>
</dbReference>
<dbReference type="CDD" id="cd07043">
    <property type="entry name" value="STAS_anti-anti-sigma_factors"/>
    <property type="match status" value="1"/>
</dbReference>
<feature type="domain" description="STAS" evidence="1">
    <location>
        <begin position="7"/>
        <end position="114"/>
    </location>
</feature>
<evidence type="ECO:0000313" key="3">
    <source>
        <dbReference type="Proteomes" id="UP000078358"/>
    </source>
</evidence>
<dbReference type="SUPFAM" id="SSF52091">
    <property type="entry name" value="SpoIIaa-like"/>
    <property type="match status" value="1"/>
</dbReference>
<accession>A0A179CY57</accession>
<dbReference type="PATRIC" id="fig|1261658.3.peg.1756"/>
<name>A0A179CY57_BIBTR</name>
<dbReference type="Proteomes" id="UP000078358">
    <property type="component" value="Unassembled WGS sequence"/>
</dbReference>
<dbReference type="Gene3D" id="3.30.750.24">
    <property type="entry name" value="STAS domain"/>
    <property type="match status" value="1"/>
</dbReference>
<organism evidence="2 3">
    <name type="scientific">Bibersteinia trehalosi Y31</name>
    <dbReference type="NCBI Taxonomy" id="1261658"/>
    <lineage>
        <taxon>Bacteria</taxon>
        <taxon>Pseudomonadati</taxon>
        <taxon>Pseudomonadota</taxon>
        <taxon>Gammaproteobacteria</taxon>
        <taxon>Pasteurellales</taxon>
        <taxon>Pasteurellaceae</taxon>
        <taxon>Bibersteinia</taxon>
    </lineage>
</organism>
<dbReference type="PANTHER" id="PTHR35849:SF1">
    <property type="entry name" value="INTERMEMBRANE PHOSPHOLIPID TRANSPORT SYSTEM BINDING PROTEIN MLAB"/>
    <property type="match status" value="1"/>
</dbReference>